<dbReference type="Pfam" id="PF13627">
    <property type="entry name" value="LptM_cons"/>
    <property type="match status" value="1"/>
</dbReference>
<dbReference type="InterPro" id="IPR032831">
    <property type="entry name" value="LptM_cons"/>
</dbReference>
<comment type="subcellular location">
    <subcellularLocation>
        <location evidence="1">Cell outer membrane</location>
        <topology evidence="1">Lipid-anchor</topology>
    </subcellularLocation>
</comment>
<gene>
    <name evidence="7" type="ORF">AVDCRST_MAG51-2046</name>
</gene>
<name>A0A6J4PTX2_9BURK</name>
<dbReference type="EMBL" id="CADCUX010000436">
    <property type="protein sequence ID" value="CAA9421693.1"/>
    <property type="molecule type" value="Genomic_DNA"/>
</dbReference>
<evidence type="ECO:0008006" key="8">
    <source>
        <dbReference type="Google" id="ProtNLM"/>
    </source>
</evidence>
<reference evidence="7" key="1">
    <citation type="submission" date="2020-02" db="EMBL/GenBank/DDBJ databases">
        <authorList>
            <person name="Meier V. D."/>
        </authorList>
    </citation>
    <scope>NUCLEOTIDE SEQUENCE</scope>
    <source>
        <strain evidence="7">AVDCRST_MAG51</strain>
    </source>
</reference>
<dbReference type="NCBIfam" id="NF047847">
    <property type="entry name" value="SS_mature_LptM"/>
    <property type="match status" value="1"/>
</dbReference>
<evidence type="ECO:0000313" key="7">
    <source>
        <dbReference type="EMBL" id="CAA9421693.1"/>
    </source>
</evidence>
<feature type="non-terminal residue" evidence="7">
    <location>
        <position position="70"/>
    </location>
</feature>
<proteinExistence type="predicted"/>
<accession>A0A6J4PTX2</accession>
<evidence type="ECO:0000256" key="5">
    <source>
        <dbReference type="ARBA" id="ARBA00023237"/>
    </source>
</evidence>
<protein>
    <recommendedName>
        <fullName evidence="8">Lipoprotein</fullName>
    </recommendedName>
</protein>
<evidence type="ECO:0000256" key="6">
    <source>
        <dbReference type="ARBA" id="ARBA00023288"/>
    </source>
</evidence>
<organism evidence="7">
    <name type="scientific">uncultured Ramlibacter sp</name>
    <dbReference type="NCBI Taxonomy" id="260755"/>
    <lineage>
        <taxon>Bacteria</taxon>
        <taxon>Pseudomonadati</taxon>
        <taxon>Pseudomonadota</taxon>
        <taxon>Betaproteobacteria</taxon>
        <taxon>Burkholderiales</taxon>
        <taxon>Comamonadaceae</taxon>
        <taxon>Ramlibacter</taxon>
        <taxon>environmental samples</taxon>
    </lineage>
</organism>
<keyword evidence="2" id="KW-0732">Signal</keyword>
<dbReference type="GO" id="GO:0009279">
    <property type="term" value="C:cell outer membrane"/>
    <property type="evidence" value="ECO:0007669"/>
    <property type="project" value="UniProtKB-SubCell"/>
</dbReference>
<evidence type="ECO:0000256" key="2">
    <source>
        <dbReference type="ARBA" id="ARBA00022729"/>
    </source>
</evidence>
<keyword evidence="6" id="KW-0449">Lipoprotein</keyword>
<keyword evidence="4" id="KW-0564">Palmitate</keyword>
<dbReference type="PROSITE" id="PS51257">
    <property type="entry name" value="PROKAR_LIPOPROTEIN"/>
    <property type="match status" value="1"/>
</dbReference>
<keyword evidence="5" id="KW-0998">Cell outer membrane</keyword>
<sequence length="70" mass="7001">MSNIERILGSARLPGALPVLAVLSLLAGCGQKGDLFLPTEPAAANRATLPQILNPAGTATSPTPPALPTS</sequence>
<evidence type="ECO:0000256" key="3">
    <source>
        <dbReference type="ARBA" id="ARBA00023136"/>
    </source>
</evidence>
<keyword evidence="3" id="KW-0472">Membrane</keyword>
<evidence type="ECO:0000256" key="4">
    <source>
        <dbReference type="ARBA" id="ARBA00023139"/>
    </source>
</evidence>
<evidence type="ECO:0000256" key="1">
    <source>
        <dbReference type="ARBA" id="ARBA00004459"/>
    </source>
</evidence>
<dbReference type="AlphaFoldDB" id="A0A6J4PTX2"/>